<feature type="compositionally biased region" description="Basic and acidic residues" evidence="1">
    <location>
        <begin position="287"/>
        <end position="298"/>
    </location>
</feature>
<dbReference type="OrthoDB" id="9768004at2"/>
<comment type="caution">
    <text evidence="4">The sequence shown here is derived from an EMBL/GenBank/DDBJ whole genome shotgun (WGS) entry which is preliminary data.</text>
</comment>
<keyword evidence="2" id="KW-0732">Signal</keyword>
<protein>
    <submittedName>
        <fullName evidence="4">Formylglycine-generating enzyme family protein</fullName>
    </submittedName>
</protein>
<evidence type="ECO:0000259" key="3">
    <source>
        <dbReference type="Pfam" id="PF03781"/>
    </source>
</evidence>
<feature type="chain" id="PRO_5022145421" evidence="2">
    <location>
        <begin position="31"/>
        <end position="364"/>
    </location>
</feature>
<dbReference type="InterPro" id="IPR005532">
    <property type="entry name" value="SUMF_dom"/>
</dbReference>
<accession>A0A547PDI1</accession>
<reference evidence="4 5" key="1">
    <citation type="submission" date="2019-06" db="EMBL/GenBank/DDBJ databases">
        <title>Erythrobacter insulae sp. nov., isolated from a tidal flat.</title>
        <authorList>
            <person name="Yoon J.-H."/>
        </authorList>
    </citation>
    <scope>NUCLEOTIDE SEQUENCE [LARGE SCALE GENOMIC DNA]</scope>
    <source>
        <strain evidence="4 5">JBTF-M21</strain>
    </source>
</reference>
<dbReference type="PANTHER" id="PTHR23150:SF19">
    <property type="entry name" value="FORMYLGLYCINE-GENERATING ENZYME"/>
    <property type="match status" value="1"/>
</dbReference>
<name>A0A547PDI1_9SPHN</name>
<evidence type="ECO:0000313" key="5">
    <source>
        <dbReference type="Proteomes" id="UP000316343"/>
    </source>
</evidence>
<feature type="region of interest" description="Disordered" evidence="1">
    <location>
        <begin position="287"/>
        <end position="309"/>
    </location>
</feature>
<dbReference type="InterPro" id="IPR042095">
    <property type="entry name" value="SUMF_sf"/>
</dbReference>
<gene>
    <name evidence="4" type="ORF">FGU71_09755</name>
</gene>
<dbReference type="GO" id="GO:0120147">
    <property type="term" value="F:formylglycine-generating oxidase activity"/>
    <property type="evidence" value="ECO:0007669"/>
    <property type="project" value="TreeGrafter"/>
</dbReference>
<dbReference type="EMBL" id="VHJK01000001">
    <property type="protein sequence ID" value="TRD12114.1"/>
    <property type="molecule type" value="Genomic_DNA"/>
</dbReference>
<dbReference type="AlphaFoldDB" id="A0A547PDI1"/>
<keyword evidence="5" id="KW-1185">Reference proteome</keyword>
<dbReference type="Gene3D" id="3.90.1580.10">
    <property type="entry name" value="paralog of FGE (formylglycine-generating enzyme)"/>
    <property type="match status" value="1"/>
</dbReference>
<proteinExistence type="predicted"/>
<dbReference type="InterPro" id="IPR051043">
    <property type="entry name" value="Sulfatase_Mod_Factor_Kinase"/>
</dbReference>
<sequence>MTRFPISNFNPAFNPAANLALTLVTRGAIAAGAALSLAACSASEGEENGEPLPTAASDFASAITCKTPASVRVRIDGGTFIMGSNAVYAEEGLERETTVDGFWIDPHEVTNRQFAEFAAATDFKTVAEKPVDPAQFGVPVEQIPPFMLQAGSAVFTPPDRPSRNYGDWWAYVPGANWRKPYGPQGPDAEPDQPVVHLAWDDMRAYADWKGGRIPTEAEWEYAASAGAEKYTEQPDPRLANSWQGVFPVVNEGSDGFKGIAPVGCFEPNANGLYDMVGNVWEVTADHFRPGHDPADQDNPRGPSENAAYDPLNPGFASRVMKGGSYLCAPNYCQRYRPESRQGRDVGLGASNVGFRLAYDSAPQK</sequence>
<dbReference type="SUPFAM" id="SSF56436">
    <property type="entry name" value="C-type lectin-like"/>
    <property type="match status" value="1"/>
</dbReference>
<evidence type="ECO:0000256" key="1">
    <source>
        <dbReference type="SAM" id="MobiDB-lite"/>
    </source>
</evidence>
<evidence type="ECO:0000256" key="2">
    <source>
        <dbReference type="SAM" id="SignalP"/>
    </source>
</evidence>
<dbReference type="InterPro" id="IPR016187">
    <property type="entry name" value="CTDL_fold"/>
</dbReference>
<dbReference type="RefSeq" id="WP_142788387.1">
    <property type="nucleotide sequence ID" value="NZ_VHJK01000001.1"/>
</dbReference>
<dbReference type="PANTHER" id="PTHR23150">
    <property type="entry name" value="SULFATASE MODIFYING FACTOR 1, 2"/>
    <property type="match status" value="1"/>
</dbReference>
<feature type="signal peptide" evidence="2">
    <location>
        <begin position="1"/>
        <end position="30"/>
    </location>
</feature>
<dbReference type="Pfam" id="PF03781">
    <property type="entry name" value="FGE-sulfatase"/>
    <property type="match status" value="1"/>
</dbReference>
<evidence type="ECO:0000313" key="4">
    <source>
        <dbReference type="EMBL" id="TRD12114.1"/>
    </source>
</evidence>
<feature type="domain" description="Sulfatase-modifying factor enzyme-like" evidence="3">
    <location>
        <begin position="73"/>
        <end position="357"/>
    </location>
</feature>
<organism evidence="4 5">
    <name type="scientific">Erythrobacter insulae</name>
    <dbReference type="NCBI Taxonomy" id="2584124"/>
    <lineage>
        <taxon>Bacteria</taxon>
        <taxon>Pseudomonadati</taxon>
        <taxon>Pseudomonadota</taxon>
        <taxon>Alphaproteobacteria</taxon>
        <taxon>Sphingomonadales</taxon>
        <taxon>Erythrobacteraceae</taxon>
        <taxon>Erythrobacter/Porphyrobacter group</taxon>
        <taxon>Erythrobacter</taxon>
    </lineage>
</organism>
<dbReference type="Proteomes" id="UP000316343">
    <property type="component" value="Unassembled WGS sequence"/>
</dbReference>